<evidence type="ECO:0000256" key="6">
    <source>
        <dbReference type="ARBA" id="ARBA00023242"/>
    </source>
</evidence>
<dbReference type="Gene3D" id="3.30.530.20">
    <property type="match status" value="1"/>
</dbReference>
<evidence type="ECO:0000256" key="9">
    <source>
        <dbReference type="RuleBase" id="RU364147"/>
    </source>
</evidence>
<name>A0A368GIG7_ANCCA</name>
<dbReference type="PANTHER" id="PTHR12901">
    <property type="entry name" value="SPERM PROTEIN HOMOLOG"/>
    <property type="match status" value="1"/>
</dbReference>
<proteinExistence type="inferred from homology"/>
<evidence type="ECO:0000256" key="1">
    <source>
        <dbReference type="ARBA" id="ARBA00004123"/>
    </source>
</evidence>
<keyword evidence="6 9" id="KW-0539">Nucleus</keyword>
<evidence type="ECO:0000256" key="3">
    <source>
        <dbReference type="ARBA" id="ARBA00008186"/>
    </source>
</evidence>
<dbReference type="GO" id="GO:0003712">
    <property type="term" value="F:transcription coregulator activity"/>
    <property type="evidence" value="ECO:0007669"/>
    <property type="project" value="InterPro"/>
</dbReference>
<dbReference type="PANTHER" id="PTHR12901:SF10">
    <property type="entry name" value="COENZYME Q-BINDING PROTEIN COQ10, MITOCHONDRIAL"/>
    <property type="match status" value="1"/>
</dbReference>
<evidence type="ECO:0000313" key="11">
    <source>
        <dbReference type="EMBL" id="RCN44166.1"/>
    </source>
</evidence>
<evidence type="ECO:0000313" key="12">
    <source>
        <dbReference type="Proteomes" id="UP000252519"/>
    </source>
</evidence>
<comment type="function">
    <text evidence="7">Required for the function of coenzyme Q in the respiratory chain. May serve as a chaperone or may be involved in the transport of Q6 from its site of synthesis to the catalytic sites of the respiratory complexes.</text>
</comment>
<feature type="domain" description="C2H2-type" evidence="10">
    <location>
        <begin position="283"/>
        <end position="308"/>
    </location>
</feature>
<evidence type="ECO:0000256" key="4">
    <source>
        <dbReference type="ARBA" id="ARBA00011814"/>
    </source>
</evidence>
<keyword evidence="9" id="KW-0805">Transcription regulation</keyword>
<dbReference type="InterPro" id="IPR044996">
    <property type="entry name" value="COQ10-like"/>
</dbReference>
<protein>
    <recommendedName>
        <fullName evidence="5 9">Mediator of RNA polymerase II transcription subunit 11</fullName>
    </recommendedName>
    <alternativeName>
        <fullName evidence="8 9">Mediator complex subunit 11</fullName>
    </alternativeName>
</protein>
<comment type="subunit">
    <text evidence="4">Interacts with coenzyme Q.</text>
</comment>
<comment type="function">
    <text evidence="9">Component of the Mediator complex, a coactivator involved in the regulated transcription of nearly all RNA polymerase II-dependent genes. Mediator functions as a bridge to convey information from gene-specific regulatory proteins to the basal RNA polymerase II transcription machinery. Mediator is recruited to promoters by direct interactions with regulatory proteins and serves as a scaffold for the assembly of a functional pre-initiation complex with RNA polymerase II and the general transcription factors.</text>
</comment>
<dbReference type="SUPFAM" id="SSF55961">
    <property type="entry name" value="Bet v1-like"/>
    <property type="match status" value="1"/>
</dbReference>
<keyword evidence="12" id="KW-1185">Reference proteome</keyword>
<gene>
    <name evidence="9" type="primary">MED11</name>
    <name evidence="11" type="ORF">ANCCAN_09854</name>
</gene>
<dbReference type="Pfam" id="PF10280">
    <property type="entry name" value="Med11"/>
    <property type="match status" value="1"/>
</dbReference>
<organism evidence="11 12">
    <name type="scientific">Ancylostoma caninum</name>
    <name type="common">Dog hookworm</name>
    <dbReference type="NCBI Taxonomy" id="29170"/>
    <lineage>
        <taxon>Eukaryota</taxon>
        <taxon>Metazoa</taxon>
        <taxon>Ecdysozoa</taxon>
        <taxon>Nematoda</taxon>
        <taxon>Chromadorea</taxon>
        <taxon>Rhabditida</taxon>
        <taxon>Rhabditina</taxon>
        <taxon>Rhabditomorpha</taxon>
        <taxon>Strongyloidea</taxon>
        <taxon>Ancylostomatidae</taxon>
        <taxon>Ancylostomatinae</taxon>
        <taxon>Ancylostoma</taxon>
    </lineage>
</organism>
<dbReference type="Gene3D" id="1.10.287.3490">
    <property type="match status" value="1"/>
</dbReference>
<dbReference type="EMBL" id="JOJR01000137">
    <property type="protein sequence ID" value="RCN44166.1"/>
    <property type="molecule type" value="Genomic_DNA"/>
</dbReference>
<evidence type="ECO:0000256" key="7">
    <source>
        <dbReference type="ARBA" id="ARBA00024947"/>
    </source>
</evidence>
<comment type="caution">
    <text evidence="11">The sequence shown here is derived from an EMBL/GenBank/DDBJ whole genome shotgun (WGS) entry which is preliminary data.</text>
</comment>
<comment type="similarity">
    <text evidence="2">Belongs to the COQ10 family.</text>
</comment>
<dbReference type="GO" id="GO:0048039">
    <property type="term" value="F:ubiquinone binding"/>
    <property type="evidence" value="ECO:0007669"/>
    <property type="project" value="InterPro"/>
</dbReference>
<dbReference type="GO" id="GO:0016592">
    <property type="term" value="C:mediator complex"/>
    <property type="evidence" value="ECO:0007669"/>
    <property type="project" value="InterPro"/>
</dbReference>
<comment type="similarity">
    <text evidence="3 9">Belongs to the Mediator complex subunit 11 family.</text>
</comment>
<evidence type="ECO:0000259" key="10">
    <source>
        <dbReference type="SMART" id="SM00355"/>
    </source>
</evidence>
<evidence type="ECO:0000256" key="5">
    <source>
        <dbReference type="ARBA" id="ARBA00019621"/>
    </source>
</evidence>
<keyword evidence="9" id="KW-0010">Activator</keyword>
<sequence length="548" mass="62134">MTTLRGSGSDLVQRLNAISEVEKSIGNLLRHAQTCISELSKEKQISKTKMEESSQAFKKTLMQVEKELSEQMLYLSNVCVGSAHQGSTFASQQNIALAEAAELDLHRELCNIMEKHFGDMDMLECLFDTIFCGLIMEYRSIFLPSTSRDANIHRRRTDNSSSCYKIECQMCSCVHLLCSIYRHNNFYHFIAVPMKSPNGAVLMSGRSRGTTTGHDVSRPTRTSHLVHGTANAYISEVARKYATRMQRMKERSEQPDFESESTSIALMEQRLGCLVGECDISKTTCRVPMCGRVFDSIPVLAWHMSYSHHDLAAKSAYDTLCFVCGIRMDNVKGKVIHLVSKHKALCAAHNEQCLHQRFPVISPLAPAAIRLTHYSTCDFSREQMFDVVADVGQYRLFIPWCRRSDILEKHGNSRIAELEIGFPPLRESYQSRIILVRPSVVHVREKFCFIESPKNYLAHESVVIGESIFNTLETTFRFGQGQPGNDLSCTLHYDLVFEFKSALHSGMAHLFFDRVVKTMVGAFLRRAEEIHGHPSTPHAQPQILRYKN</sequence>
<evidence type="ECO:0000256" key="8">
    <source>
        <dbReference type="ARBA" id="ARBA00032011"/>
    </source>
</evidence>
<dbReference type="AlphaFoldDB" id="A0A368GIG7"/>
<dbReference type="OrthoDB" id="292693at2759"/>
<dbReference type="GO" id="GO:0045333">
    <property type="term" value="P:cellular respiration"/>
    <property type="evidence" value="ECO:0007669"/>
    <property type="project" value="InterPro"/>
</dbReference>
<dbReference type="GO" id="GO:0005739">
    <property type="term" value="C:mitochondrion"/>
    <property type="evidence" value="ECO:0007669"/>
    <property type="project" value="TreeGrafter"/>
</dbReference>
<comment type="subunit">
    <text evidence="9">Component of the Mediator complex.</text>
</comment>
<dbReference type="InterPro" id="IPR013087">
    <property type="entry name" value="Znf_C2H2_type"/>
</dbReference>
<dbReference type="GO" id="GO:0006357">
    <property type="term" value="P:regulation of transcription by RNA polymerase II"/>
    <property type="evidence" value="ECO:0007669"/>
    <property type="project" value="InterPro"/>
</dbReference>
<dbReference type="CDD" id="cd07813">
    <property type="entry name" value="COQ10p_like"/>
    <property type="match status" value="1"/>
</dbReference>
<comment type="subcellular location">
    <subcellularLocation>
        <location evidence="1 9">Nucleus</location>
    </subcellularLocation>
</comment>
<reference evidence="11 12" key="1">
    <citation type="submission" date="2014-10" db="EMBL/GenBank/DDBJ databases">
        <title>Draft genome of the hookworm Ancylostoma caninum.</title>
        <authorList>
            <person name="Mitreva M."/>
        </authorList>
    </citation>
    <scope>NUCLEOTIDE SEQUENCE [LARGE SCALE GENOMIC DNA]</scope>
    <source>
        <strain evidence="11 12">Baltimore</strain>
    </source>
</reference>
<dbReference type="SMART" id="SM00355">
    <property type="entry name" value="ZnF_C2H2"/>
    <property type="match status" value="2"/>
</dbReference>
<dbReference type="InterPro" id="IPR019404">
    <property type="entry name" value="Mediator_Med11"/>
</dbReference>
<keyword evidence="9" id="KW-0804">Transcription</keyword>
<dbReference type="InterPro" id="IPR005031">
    <property type="entry name" value="COQ10_START"/>
</dbReference>
<dbReference type="STRING" id="29170.A0A368GIG7"/>
<dbReference type="Pfam" id="PF03364">
    <property type="entry name" value="Polyketide_cyc"/>
    <property type="match status" value="1"/>
</dbReference>
<feature type="domain" description="C2H2-type" evidence="10">
    <location>
        <begin position="319"/>
        <end position="342"/>
    </location>
</feature>
<dbReference type="InterPro" id="IPR023393">
    <property type="entry name" value="START-like_dom_sf"/>
</dbReference>
<evidence type="ECO:0000256" key="2">
    <source>
        <dbReference type="ARBA" id="ARBA00006885"/>
    </source>
</evidence>
<dbReference type="Proteomes" id="UP000252519">
    <property type="component" value="Unassembled WGS sequence"/>
</dbReference>
<accession>A0A368GIG7</accession>